<protein>
    <submittedName>
        <fullName evidence="5">Putative Aldolase</fullName>
    </submittedName>
</protein>
<dbReference type="PANTHER" id="PTHR30502">
    <property type="entry name" value="2-KETO-3-DEOXY-L-RHAMNONATE ALDOLASE"/>
    <property type="match status" value="1"/>
</dbReference>
<evidence type="ECO:0000256" key="1">
    <source>
        <dbReference type="ARBA" id="ARBA00005568"/>
    </source>
</evidence>
<dbReference type="Pfam" id="PF03328">
    <property type="entry name" value="HpcH_HpaI"/>
    <property type="match status" value="1"/>
</dbReference>
<dbReference type="InterPro" id="IPR005000">
    <property type="entry name" value="Aldolase/citrate-lyase_domain"/>
</dbReference>
<dbReference type="GO" id="GO:0046872">
    <property type="term" value="F:metal ion binding"/>
    <property type="evidence" value="ECO:0007669"/>
    <property type="project" value="UniProtKB-KW"/>
</dbReference>
<evidence type="ECO:0000313" key="5">
    <source>
        <dbReference type="EMBL" id="CUR58470.1"/>
    </source>
</evidence>
<dbReference type="PANTHER" id="PTHR30502:SF0">
    <property type="entry name" value="PHOSPHOENOLPYRUVATE CARBOXYLASE FAMILY PROTEIN"/>
    <property type="match status" value="1"/>
</dbReference>
<dbReference type="GO" id="GO:0016832">
    <property type="term" value="F:aldehyde-lyase activity"/>
    <property type="evidence" value="ECO:0007669"/>
    <property type="project" value="TreeGrafter"/>
</dbReference>
<dbReference type="InterPro" id="IPR040442">
    <property type="entry name" value="Pyrv_kinase-like_dom_sf"/>
</dbReference>
<proteinExistence type="inferred from homology"/>
<dbReference type="SUPFAM" id="SSF51621">
    <property type="entry name" value="Phosphoenolpyruvate/pyruvate domain"/>
    <property type="match status" value="1"/>
</dbReference>
<comment type="similarity">
    <text evidence="1">Belongs to the HpcH/HpaI aldolase family.</text>
</comment>
<dbReference type="InterPro" id="IPR050251">
    <property type="entry name" value="HpcH-HpaI_aldolase"/>
</dbReference>
<evidence type="ECO:0000256" key="3">
    <source>
        <dbReference type="ARBA" id="ARBA00023239"/>
    </source>
</evidence>
<keyword evidence="2" id="KW-0479">Metal-binding</keyword>
<sequence>MIDENKPLNRLAALLAGGGVATSLVIRSSRGVEIVAQAAASGFDSLYVDLEHAPLSMSETGAICVAARLSGVTPLVRVPEGRLDLIGTVLDGGAQGVIVPHISSAADAREAVTCARFPPHGHRSVAGPAIQLGYRPLPLAEATHLLNDATMVVAMIESRAAIDAVEEIAAVEGIDMMLVGSNDLLADLGHVGEYDHPDLEAAFDRVLAAGARHGVPVGVGGLAARPDLACRQVRSGARYVSVGTDTALLMRGAKAALADLALEALGGGAHD</sequence>
<dbReference type="EMBL" id="CZKA01000045">
    <property type="protein sequence ID" value="CUR58470.1"/>
    <property type="molecule type" value="Genomic_DNA"/>
</dbReference>
<name>A0A2P2C925_9ZZZZ</name>
<evidence type="ECO:0000259" key="4">
    <source>
        <dbReference type="Pfam" id="PF03328"/>
    </source>
</evidence>
<keyword evidence="3" id="KW-0456">Lyase</keyword>
<evidence type="ECO:0000256" key="2">
    <source>
        <dbReference type="ARBA" id="ARBA00022723"/>
    </source>
</evidence>
<dbReference type="Gene3D" id="3.20.20.60">
    <property type="entry name" value="Phosphoenolpyruvate-binding domains"/>
    <property type="match status" value="1"/>
</dbReference>
<organism evidence="5">
    <name type="scientific">metagenome</name>
    <dbReference type="NCBI Taxonomy" id="256318"/>
    <lineage>
        <taxon>unclassified sequences</taxon>
        <taxon>metagenomes</taxon>
    </lineage>
</organism>
<dbReference type="InterPro" id="IPR015813">
    <property type="entry name" value="Pyrv/PenolPyrv_kinase-like_dom"/>
</dbReference>
<feature type="domain" description="HpcH/HpaI aldolase/citrate lyase" evidence="4">
    <location>
        <begin position="33"/>
        <end position="250"/>
    </location>
</feature>
<gene>
    <name evidence="5" type="ORF">NOCA250071</name>
</gene>
<dbReference type="AlphaFoldDB" id="A0A2P2C925"/>
<accession>A0A2P2C925</accession>
<reference evidence="5" key="1">
    <citation type="submission" date="2015-08" db="EMBL/GenBank/DDBJ databases">
        <authorList>
            <person name="Babu N.S."/>
            <person name="Beckwith C.J."/>
            <person name="Beseler K.G."/>
            <person name="Brison A."/>
            <person name="Carone J.V."/>
            <person name="Caskin T.P."/>
            <person name="Diamond M."/>
            <person name="Durham M.E."/>
            <person name="Foxe J.M."/>
            <person name="Go M."/>
            <person name="Henderson B.A."/>
            <person name="Jones I.B."/>
            <person name="McGettigan J.A."/>
            <person name="Micheletti S.J."/>
            <person name="Nasrallah M.E."/>
            <person name="Ortiz D."/>
            <person name="Piller C.R."/>
            <person name="Privatt S.R."/>
            <person name="Schneider S.L."/>
            <person name="Sharp S."/>
            <person name="Smith T.C."/>
            <person name="Stanton J.D."/>
            <person name="Ullery H.E."/>
            <person name="Wilson R.J."/>
            <person name="Serrano M.G."/>
            <person name="Buck G."/>
            <person name="Lee V."/>
            <person name="Wang Y."/>
            <person name="Carvalho R."/>
            <person name="Voegtly L."/>
            <person name="Shi R."/>
            <person name="Duckworth R."/>
            <person name="Johnson A."/>
            <person name="Loviza R."/>
            <person name="Walstead R."/>
            <person name="Shah Z."/>
            <person name="Kiflezghi M."/>
            <person name="Wade K."/>
            <person name="Ball S.L."/>
            <person name="Bradley K.W."/>
            <person name="Asai D.J."/>
            <person name="Bowman C.A."/>
            <person name="Russell D.A."/>
            <person name="Pope W.H."/>
            <person name="Jacobs-Sera D."/>
            <person name="Hendrix R.W."/>
            <person name="Hatfull G.F."/>
        </authorList>
    </citation>
    <scope>NUCLEOTIDE SEQUENCE</scope>
</reference>
<dbReference type="GO" id="GO:0005737">
    <property type="term" value="C:cytoplasm"/>
    <property type="evidence" value="ECO:0007669"/>
    <property type="project" value="TreeGrafter"/>
</dbReference>